<dbReference type="AlphaFoldDB" id="A0A6P4Z369"/>
<dbReference type="SUPFAM" id="SSF52058">
    <property type="entry name" value="L domain-like"/>
    <property type="match status" value="1"/>
</dbReference>
<accession>A0A6P4Z369</accession>
<evidence type="ECO:0000256" key="7">
    <source>
        <dbReference type="ARBA" id="ARBA00023136"/>
    </source>
</evidence>
<evidence type="ECO:0000313" key="13">
    <source>
        <dbReference type="RefSeq" id="XP_019624016.1"/>
    </source>
</evidence>
<dbReference type="SUPFAM" id="SSF48726">
    <property type="entry name" value="Immunoglobulin"/>
    <property type="match status" value="1"/>
</dbReference>
<dbReference type="FunFam" id="2.60.40.10:FF:000076">
    <property type="entry name" value="Leucine-rich repeat and Ig domain-containing 4"/>
    <property type="match status" value="1"/>
</dbReference>
<sequence length="240" mass="25761">MTLDIFMLELSGNPLVYIGPDAFKQGLFHVGLENTKLRIIDESAFNSSQGIKSLTLNNNSLHFLPELIFAPLTFYGDPQETLLLDDNPWRCDCQMRDYAKWLHSSASGMNIRILHCDMPQSLHGKALRDVPVGQLTCDCPHLTSPNISTTGSTTVVKTGQRAVLKCSVTCCPAAAVVWTTPTGMKLGVDSDVPGISVADDGTLVIATATSGTSGTYTCLAVNYIGKDQATVHLTVTGNAK</sequence>
<dbReference type="InterPro" id="IPR050467">
    <property type="entry name" value="LRFN"/>
</dbReference>
<keyword evidence="10" id="KW-0393">Immunoglobulin domain</keyword>
<feature type="domain" description="Ig-like" evidence="11">
    <location>
        <begin position="145"/>
        <end position="236"/>
    </location>
</feature>
<keyword evidence="9" id="KW-0325">Glycoprotein</keyword>
<dbReference type="Gene3D" id="2.60.40.10">
    <property type="entry name" value="Immunoglobulins"/>
    <property type="match status" value="1"/>
</dbReference>
<evidence type="ECO:0000256" key="1">
    <source>
        <dbReference type="ARBA" id="ARBA00004167"/>
    </source>
</evidence>
<dbReference type="KEGG" id="bbel:109469793"/>
<dbReference type="InterPro" id="IPR036179">
    <property type="entry name" value="Ig-like_dom_sf"/>
</dbReference>
<evidence type="ECO:0000256" key="8">
    <source>
        <dbReference type="ARBA" id="ARBA00023157"/>
    </source>
</evidence>
<evidence type="ECO:0000256" key="5">
    <source>
        <dbReference type="ARBA" id="ARBA00022737"/>
    </source>
</evidence>
<keyword evidence="2" id="KW-0433">Leucine-rich repeat</keyword>
<dbReference type="InterPro" id="IPR013783">
    <property type="entry name" value="Ig-like_fold"/>
</dbReference>
<keyword evidence="7" id="KW-0472">Membrane</keyword>
<dbReference type="InterPro" id="IPR013098">
    <property type="entry name" value="Ig_I-set"/>
</dbReference>
<dbReference type="InterPro" id="IPR032675">
    <property type="entry name" value="LRR_dom_sf"/>
</dbReference>
<gene>
    <name evidence="13" type="primary">LOC109469793</name>
</gene>
<dbReference type="RefSeq" id="XP_019624016.1">
    <property type="nucleotide sequence ID" value="XM_019768457.1"/>
</dbReference>
<evidence type="ECO:0000256" key="3">
    <source>
        <dbReference type="ARBA" id="ARBA00022692"/>
    </source>
</evidence>
<dbReference type="GO" id="GO:0016020">
    <property type="term" value="C:membrane"/>
    <property type="evidence" value="ECO:0007669"/>
    <property type="project" value="UniProtKB-SubCell"/>
</dbReference>
<evidence type="ECO:0000259" key="11">
    <source>
        <dbReference type="PROSITE" id="PS50835"/>
    </source>
</evidence>
<dbReference type="PROSITE" id="PS50835">
    <property type="entry name" value="IG_LIKE"/>
    <property type="match status" value="1"/>
</dbReference>
<dbReference type="GeneID" id="109469793"/>
<evidence type="ECO:0000256" key="6">
    <source>
        <dbReference type="ARBA" id="ARBA00022989"/>
    </source>
</evidence>
<reference evidence="13" key="1">
    <citation type="submission" date="2025-08" db="UniProtKB">
        <authorList>
            <consortium name="RefSeq"/>
        </authorList>
    </citation>
    <scope>IDENTIFICATION</scope>
    <source>
        <tissue evidence="13">Gonad</tissue>
    </source>
</reference>
<keyword evidence="8" id="KW-1015">Disulfide bond</keyword>
<dbReference type="Gene3D" id="3.80.10.10">
    <property type="entry name" value="Ribonuclease Inhibitor"/>
    <property type="match status" value="1"/>
</dbReference>
<dbReference type="PANTHER" id="PTHR45842:SF22">
    <property type="entry name" value="INSULIN-LIKE GROWTH FACTOR-BINDING PROTEIN COMPLEX ACID LABILE SUBUNIT ISOFORM X1"/>
    <property type="match status" value="1"/>
</dbReference>
<keyword evidence="5" id="KW-0677">Repeat</keyword>
<dbReference type="PANTHER" id="PTHR45842">
    <property type="entry name" value="SYNAPTIC ADHESION-LIKE MOLECULE SALM"/>
    <property type="match status" value="1"/>
</dbReference>
<dbReference type="InterPro" id="IPR000483">
    <property type="entry name" value="Cys-rich_flank_reg_C"/>
</dbReference>
<keyword evidence="3" id="KW-0812">Transmembrane</keyword>
<dbReference type="InterPro" id="IPR003599">
    <property type="entry name" value="Ig_sub"/>
</dbReference>
<evidence type="ECO:0000256" key="9">
    <source>
        <dbReference type="ARBA" id="ARBA00023180"/>
    </source>
</evidence>
<dbReference type="SMART" id="SM00409">
    <property type="entry name" value="IG"/>
    <property type="match status" value="1"/>
</dbReference>
<name>A0A6P4Z369_BRABE</name>
<dbReference type="Pfam" id="PF07679">
    <property type="entry name" value="I-set"/>
    <property type="match status" value="1"/>
</dbReference>
<dbReference type="SMART" id="SM00408">
    <property type="entry name" value="IGc2"/>
    <property type="match status" value="1"/>
</dbReference>
<protein>
    <submittedName>
        <fullName evidence="13">Leucine-rich repeat-containing protein 4C-like</fullName>
    </submittedName>
</protein>
<dbReference type="Proteomes" id="UP000515135">
    <property type="component" value="Unplaced"/>
</dbReference>
<dbReference type="SMART" id="SM00082">
    <property type="entry name" value="LRRCT"/>
    <property type="match status" value="1"/>
</dbReference>
<keyword evidence="6" id="KW-1133">Transmembrane helix</keyword>
<dbReference type="OrthoDB" id="694479at2759"/>
<proteinExistence type="predicted"/>
<evidence type="ECO:0000256" key="4">
    <source>
        <dbReference type="ARBA" id="ARBA00022729"/>
    </source>
</evidence>
<evidence type="ECO:0000313" key="12">
    <source>
        <dbReference type="Proteomes" id="UP000515135"/>
    </source>
</evidence>
<dbReference type="InterPro" id="IPR003598">
    <property type="entry name" value="Ig_sub2"/>
</dbReference>
<dbReference type="InterPro" id="IPR007110">
    <property type="entry name" value="Ig-like_dom"/>
</dbReference>
<evidence type="ECO:0000256" key="2">
    <source>
        <dbReference type="ARBA" id="ARBA00022614"/>
    </source>
</evidence>
<organism evidence="12 13">
    <name type="scientific">Branchiostoma belcheri</name>
    <name type="common">Amphioxus</name>
    <dbReference type="NCBI Taxonomy" id="7741"/>
    <lineage>
        <taxon>Eukaryota</taxon>
        <taxon>Metazoa</taxon>
        <taxon>Chordata</taxon>
        <taxon>Cephalochordata</taxon>
        <taxon>Leptocardii</taxon>
        <taxon>Amphioxiformes</taxon>
        <taxon>Branchiostomatidae</taxon>
        <taxon>Branchiostoma</taxon>
    </lineage>
</organism>
<evidence type="ECO:0000256" key="10">
    <source>
        <dbReference type="ARBA" id="ARBA00023319"/>
    </source>
</evidence>
<comment type="subcellular location">
    <subcellularLocation>
        <location evidence="1">Membrane</location>
        <topology evidence="1">Single-pass membrane protein</topology>
    </subcellularLocation>
</comment>
<keyword evidence="12" id="KW-1185">Reference proteome</keyword>
<keyword evidence="4" id="KW-0732">Signal</keyword>